<feature type="compositionally biased region" description="Polar residues" evidence="9">
    <location>
        <begin position="308"/>
        <end position="318"/>
    </location>
</feature>
<comment type="similarity">
    <text evidence="2">Belongs to the noggin family.</text>
</comment>
<dbReference type="InterPro" id="IPR008942">
    <property type="entry name" value="ENTH_VHS"/>
</dbReference>
<evidence type="ECO:0000256" key="5">
    <source>
        <dbReference type="ARBA" id="ARBA00022525"/>
    </source>
</evidence>
<name>A0ABV0TIQ3_9TELE</name>
<evidence type="ECO:0000256" key="7">
    <source>
        <dbReference type="ARBA" id="ARBA00022927"/>
    </source>
</evidence>
<organism evidence="12 13">
    <name type="scientific">Ilyodon furcidens</name>
    <name type="common">goldbreast splitfin</name>
    <dbReference type="NCBI Taxonomy" id="33524"/>
    <lineage>
        <taxon>Eukaryota</taxon>
        <taxon>Metazoa</taxon>
        <taxon>Chordata</taxon>
        <taxon>Craniata</taxon>
        <taxon>Vertebrata</taxon>
        <taxon>Euteleostomi</taxon>
        <taxon>Actinopterygii</taxon>
        <taxon>Neopterygii</taxon>
        <taxon>Teleostei</taxon>
        <taxon>Neoteleostei</taxon>
        <taxon>Acanthomorphata</taxon>
        <taxon>Ovalentaria</taxon>
        <taxon>Atherinomorphae</taxon>
        <taxon>Cyprinodontiformes</taxon>
        <taxon>Goodeidae</taxon>
        <taxon>Ilyodon</taxon>
    </lineage>
</organism>
<dbReference type="CDD" id="cd14233">
    <property type="entry name" value="GAT_TOM1_like"/>
    <property type="match status" value="1"/>
</dbReference>
<keyword evidence="8" id="KW-0891">Chondrogenesis</keyword>
<keyword evidence="13" id="KW-1185">Reference proteome</keyword>
<dbReference type="PROSITE" id="PS50179">
    <property type="entry name" value="VHS"/>
    <property type="match status" value="1"/>
</dbReference>
<evidence type="ECO:0000256" key="9">
    <source>
        <dbReference type="SAM" id="MobiDB-lite"/>
    </source>
</evidence>
<keyword evidence="7" id="KW-0653">Protein transport</keyword>
<reference evidence="12 13" key="1">
    <citation type="submission" date="2021-06" db="EMBL/GenBank/DDBJ databases">
        <authorList>
            <person name="Palmer J.M."/>
        </authorList>
    </citation>
    <scope>NUCLEOTIDE SEQUENCE [LARGE SCALE GENOMIC DNA]</scope>
    <source>
        <strain evidence="13">if_2019</strain>
        <tissue evidence="12">Muscle</tissue>
    </source>
</reference>
<evidence type="ECO:0000256" key="1">
    <source>
        <dbReference type="ARBA" id="ARBA00004613"/>
    </source>
</evidence>
<keyword evidence="6" id="KW-0732">Signal</keyword>
<comment type="subcellular location">
    <subcellularLocation>
        <location evidence="1">Secreted</location>
    </subcellularLocation>
</comment>
<evidence type="ECO:0000313" key="12">
    <source>
        <dbReference type="EMBL" id="MEQ2232681.1"/>
    </source>
</evidence>
<dbReference type="Gene3D" id="2.10.90.10">
    <property type="entry name" value="Cystine-knot cytokines"/>
    <property type="match status" value="1"/>
</dbReference>
<gene>
    <name evidence="12" type="ORF">ILYODFUR_013914</name>
</gene>
<evidence type="ECO:0000259" key="11">
    <source>
        <dbReference type="PROSITE" id="PS50909"/>
    </source>
</evidence>
<dbReference type="PROSITE" id="PS50909">
    <property type="entry name" value="GAT"/>
    <property type="match status" value="1"/>
</dbReference>
<evidence type="ECO:0000256" key="2">
    <source>
        <dbReference type="ARBA" id="ARBA00007480"/>
    </source>
</evidence>
<evidence type="ECO:0008006" key="14">
    <source>
        <dbReference type="Google" id="ProtNLM"/>
    </source>
</evidence>
<evidence type="ECO:0000256" key="8">
    <source>
        <dbReference type="ARBA" id="ARBA00023188"/>
    </source>
</evidence>
<proteinExistence type="inferred from homology"/>
<comment type="caution">
    <text evidence="12">The sequence shown here is derived from an EMBL/GenBank/DDBJ whole genome shotgun (WGS) entry which is preliminary data.</text>
</comment>
<feature type="region of interest" description="Disordered" evidence="9">
    <location>
        <begin position="188"/>
        <end position="210"/>
    </location>
</feature>
<keyword evidence="4" id="KW-0217">Developmental protein</keyword>
<dbReference type="Pfam" id="PF05806">
    <property type="entry name" value="Noggin"/>
    <property type="match status" value="1"/>
</dbReference>
<dbReference type="SUPFAM" id="SSF57501">
    <property type="entry name" value="Cystine-knot cytokines"/>
    <property type="match status" value="1"/>
</dbReference>
<dbReference type="SUPFAM" id="SSF48464">
    <property type="entry name" value="ENTH/VHS domain"/>
    <property type="match status" value="1"/>
</dbReference>
<feature type="compositionally biased region" description="Polar residues" evidence="9">
    <location>
        <begin position="188"/>
        <end position="208"/>
    </location>
</feature>
<keyword evidence="3" id="KW-0813">Transport</keyword>
<dbReference type="EMBL" id="JAHRIQ010035907">
    <property type="protein sequence ID" value="MEQ2232681.1"/>
    <property type="molecule type" value="Genomic_DNA"/>
</dbReference>
<dbReference type="SMART" id="SM00288">
    <property type="entry name" value="VHS"/>
    <property type="match status" value="1"/>
</dbReference>
<evidence type="ECO:0000256" key="6">
    <source>
        <dbReference type="ARBA" id="ARBA00022729"/>
    </source>
</evidence>
<dbReference type="InterPro" id="IPR002014">
    <property type="entry name" value="VHS_dom"/>
</dbReference>
<feature type="domain" description="GAT" evidence="11">
    <location>
        <begin position="216"/>
        <end position="304"/>
    </location>
</feature>
<dbReference type="Pfam" id="PF00790">
    <property type="entry name" value="VHS"/>
    <property type="match status" value="1"/>
</dbReference>
<feature type="compositionally biased region" description="Polar residues" evidence="9">
    <location>
        <begin position="329"/>
        <end position="357"/>
    </location>
</feature>
<evidence type="ECO:0000256" key="4">
    <source>
        <dbReference type="ARBA" id="ARBA00022473"/>
    </source>
</evidence>
<dbReference type="InterPro" id="IPR004152">
    <property type="entry name" value="GAT_dom"/>
</dbReference>
<dbReference type="Gene3D" id="1.25.40.90">
    <property type="match status" value="1"/>
</dbReference>
<sequence length="658" mass="73345">MEFFLGNPFSTPVGQRIEKATSGSLQLEDWGLNLEICDIINETDEGPRDAIKAIKKRIVGNKNFREIMLALTVLETCVKNCGHRFHVLVASQEFVEGVLVRSILPKYNPPTVLHDRVLSLIQSWADAFRSSPSLVGVVYVYDDLKRRGLEFPMTDLDALSPIHTPNRSIPENETPQVTSVAAPISLSQEQVPAPAPSQNTSSPVQVSNGPVPLTPEQEQKLRSELALVKGNLSVMSQMLNELIPGQSTADDAELLQQLFSVCKKMQSRVVELIPQLVDEGFMEELLVVNDDLNNAFIRYERFERLNKAQSTNTQQISARSPELIDVSPEPSTNKQPATITATSQPAVSTQANHQPSANHKEEEEFDMFAQTRGSSLAEQRKSVRYEDPETVEGLAEALDSRLQVTAGMVPEKNTLQNDVDKWLSSDLQEGQSSVCEGVSSEEFDKFLDDRAKAADHSNLSICKVVQKAAAWLLTGSNFDPFWMSVDQPLEAASGSKPFSHSQLTALAKKFHQSSPDLRDAEAIYLQKLEKEAADLNLSSLPSDVAELLRGWLVNSAMCKLHHQWVDLGPAFWLRWLRQTDCERSEKERSCSFPREMKCVRAHTAQIKILAWICLEIRDGSKNLKGEKCDSNETETTKAVKMSMETSALSCGHLMYLFM</sequence>
<dbReference type="InterPro" id="IPR029034">
    <property type="entry name" value="Cystine-knot_cytokine"/>
</dbReference>
<accession>A0ABV0TIQ3</accession>
<keyword evidence="5" id="KW-0964">Secreted</keyword>
<dbReference type="PANTHER" id="PTHR13856">
    <property type="entry name" value="VHS DOMAIN CONTAINING PROTEIN FAMILY"/>
    <property type="match status" value="1"/>
</dbReference>
<feature type="domain" description="VHS" evidence="10">
    <location>
        <begin position="20"/>
        <end position="152"/>
    </location>
</feature>
<dbReference type="Proteomes" id="UP001482620">
    <property type="component" value="Unassembled WGS sequence"/>
</dbReference>
<protein>
    <recommendedName>
        <fullName evidence="14">Target of Myb protein 1</fullName>
    </recommendedName>
</protein>
<dbReference type="PANTHER" id="PTHR13856:SF32">
    <property type="entry name" value="TARGET OF MYB1 MEMBRANE TRAFFICKING PROTEIN"/>
    <property type="match status" value="1"/>
</dbReference>
<evidence type="ECO:0000256" key="3">
    <source>
        <dbReference type="ARBA" id="ARBA00022448"/>
    </source>
</evidence>
<dbReference type="Pfam" id="PF03127">
    <property type="entry name" value="GAT"/>
    <property type="match status" value="1"/>
</dbReference>
<dbReference type="SUPFAM" id="SSF89009">
    <property type="entry name" value="GAT-like domain"/>
    <property type="match status" value="1"/>
</dbReference>
<feature type="region of interest" description="Disordered" evidence="9">
    <location>
        <begin position="308"/>
        <end position="362"/>
    </location>
</feature>
<evidence type="ECO:0000259" key="10">
    <source>
        <dbReference type="PROSITE" id="PS50179"/>
    </source>
</evidence>
<dbReference type="InterPro" id="IPR038425">
    <property type="entry name" value="GAT_sf"/>
</dbReference>
<dbReference type="InterPro" id="IPR008717">
    <property type="entry name" value="Noggin"/>
</dbReference>
<dbReference type="Gene3D" id="1.20.58.160">
    <property type="match status" value="1"/>
</dbReference>
<evidence type="ECO:0000313" key="13">
    <source>
        <dbReference type="Proteomes" id="UP001482620"/>
    </source>
</evidence>